<evidence type="ECO:0000256" key="6">
    <source>
        <dbReference type="ARBA" id="ARBA00022840"/>
    </source>
</evidence>
<dbReference type="GO" id="GO:0005634">
    <property type="term" value="C:nucleus"/>
    <property type="evidence" value="ECO:0007669"/>
    <property type="project" value="TreeGrafter"/>
</dbReference>
<dbReference type="InterPro" id="IPR008271">
    <property type="entry name" value="Ser/Thr_kinase_AS"/>
</dbReference>
<keyword evidence="2" id="KW-0723">Serine/threonine-protein kinase</keyword>
<dbReference type="Pfam" id="PF00069">
    <property type="entry name" value="Pkinase"/>
    <property type="match status" value="1"/>
</dbReference>
<keyword evidence="3" id="KW-0808">Transferase</keyword>
<dbReference type="SUPFAM" id="SSF56112">
    <property type="entry name" value="Protein kinase-like (PK-like)"/>
    <property type="match status" value="1"/>
</dbReference>
<keyword evidence="6 7" id="KW-0067">ATP-binding</keyword>
<dbReference type="PANTHER" id="PTHR24342">
    <property type="entry name" value="SERINE/THREONINE-PROTEIN KINASE 17"/>
    <property type="match status" value="1"/>
</dbReference>
<feature type="domain" description="Protein kinase" evidence="9">
    <location>
        <begin position="54"/>
        <end position="311"/>
    </location>
</feature>
<feature type="compositionally biased region" description="Basic and acidic residues" evidence="8">
    <location>
        <begin position="620"/>
        <end position="629"/>
    </location>
</feature>
<feature type="compositionally biased region" description="Basic and acidic residues" evidence="8">
    <location>
        <begin position="918"/>
        <end position="928"/>
    </location>
</feature>
<dbReference type="GO" id="GO:0004674">
    <property type="term" value="F:protein serine/threonine kinase activity"/>
    <property type="evidence" value="ECO:0007669"/>
    <property type="project" value="UniProtKB-KW"/>
</dbReference>
<feature type="region of interest" description="Disordered" evidence="8">
    <location>
        <begin position="617"/>
        <end position="960"/>
    </location>
</feature>
<dbReference type="PROSITE" id="PS50011">
    <property type="entry name" value="PROTEIN_KINASE_DOM"/>
    <property type="match status" value="1"/>
</dbReference>
<feature type="compositionally biased region" description="Basic and acidic residues" evidence="8">
    <location>
        <begin position="432"/>
        <end position="442"/>
    </location>
</feature>
<dbReference type="GO" id="GO:0005524">
    <property type="term" value="F:ATP binding"/>
    <property type="evidence" value="ECO:0007669"/>
    <property type="project" value="UniProtKB-UniRule"/>
</dbReference>
<feature type="compositionally biased region" description="Basic and acidic residues" evidence="8">
    <location>
        <begin position="724"/>
        <end position="738"/>
    </location>
</feature>
<evidence type="ECO:0000256" key="3">
    <source>
        <dbReference type="ARBA" id="ARBA00022679"/>
    </source>
</evidence>
<feature type="region of interest" description="Disordered" evidence="8">
    <location>
        <begin position="496"/>
        <end position="542"/>
    </location>
</feature>
<dbReference type="Gene3D" id="3.30.200.20">
    <property type="entry name" value="Phosphorylase Kinase, domain 1"/>
    <property type="match status" value="1"/>
</dbReference>
<dbReference type="InterPro" id="IPR017441">
    <property type="entry name" value="Protein_kinase_ATP_BS"/>
</dbReference>
<feature type="binding site" evidence="7">
    <location>
        <position position="83"/>
    </location>
    <ligand>
        <name>ATP</name>
        <dbReference type="ChEBI" id="CHEBI:30616"/>
    </ligand>
</feature>
<comment type="cofactor">
    <cofactor evidence="1">
        <name>Mg(2+)</name>
        <dbReference type="ChEBI" id="CHEBI:18420"/>
    </cofactor>
</comment>
<feature type="compositionally biased region" description="Basic and acidic residues" evidence="8">
    <location>
        <begin position="524"/>
        <end position="540"/>
    </location>
</feature>
<evidence type="ECO:0000313" key="10">
    <source>
        <dbReference type="Proteomes" id="UP000887540"/>
    </source>
</evidence>
<dbReference type="GO" id="GO:0035556">
    <property type="term" value="P:intracellular signal transduction"/>
    <property type="evidence" value="ECO:0007669"/>
    <property type="project" value="TreeGrafter"/>
</dbReference>
<feature type="compositionally biased region" description="Basic and acidic residues" evidence="8">
    <location>
        <begin position="897"/>
        <end position="907"/>
    </location>
</feature>
<keyword evidence="10" id="KW-1185">Reference proteome</keyword>
<dbReference type="Proteomes" id="UP000887540">
    <property type="component" value="Unplaced"/>
</dbReference>
<feature type="compositionally biased region" description="Low complexity" evidence="8">
    <location>
        <begin position="630"/>
        <end position="642"/>
    </location>
</feature>
<evidence type="ECO:0000313" key="11">
    <source>
        <dbReference type="WBParaSite" id="ACRNAN_scaffold899.g9387.t1"/>
    </source>
</evidence>
<feature type="region of interest" description="Disordered" evidence="8">
    <location>
        <begin position="1171"/>
        <end position="1198"/>
    </location>
</feature>
<evidence type="ECO:0000256" key="4">
    <source>
        <dbReference type="ARBA" id="ARBA00022741"/>
    </source>
</evidence>
<proteinExistence type="predicted"/>
<accession>A0A914EK36</accession>
<dbReference type="InterPro" id="IPR011009">
    <property type="entry name" value="Kinase-like_dom_sf"/>
</dbReference>
<reference evidence="11" key="1">
    <citation type="submission" date="2022-11" db="UniProtKB">
        <authorList>
            <consortium name="WormBaseParasite"/>
        </authorList>
    </citation>
    <scope>IDENTIFICATION</scope>
</reference>
<feature type="compositionally biased region" description="Basic and acidic residues" evidence="8">
    <location>
        <begin position="643"/>
        <end position="652"/>
    </location>
</feature>
<feature type="region of interest" description="Disordered" evidence="8">
    <location>
        <begin position="557"/>
        <end position="594"/>
    </location>
</feature>
<dbReference type="WBParaSite" id="ACRNAN_scaffold899.g9387.t1">
    <property type="protein sequence ID" value="ACRNAN_scaffold899.g9387.t1"/>
    <property type="gene ID" value="ACRNAN_scaffold899.g9387"/>
</dbReference>
<evidence type="ECO:0000256" key="2">
    <source>
        <dbReference type="ARBA" id="ARBA00022527"/>
    </source>
</evidence>
<feature type="compositionally biased region" description="Polar residues" evidence="8">
    <location>
        <begin position="827"/>
        <end position="838"/>
    </location>
</feature>
<dbReference type="PROSITE" id="PS00108">
    <property type="entry name" value="PROTEIN_KINASE_ST"/>
    <property type="match status" value="1"/>
</dbReference>
<keyword evidence="5" id="KW-0418">Kinase</keyword>
<dbReference type="AlphaFoldDB" id="A0A914EK36"/>
<protein>
    <submittedName>
        <fullName evidence="11">Protein kinase domain-containing protein</fullName>
    </submittedName>
</protein>
<dbReference type="SMART" id="SM00220">
    <property type="entry name" value="S_TKc"/>
    <property type="match status" value="1"/>
</dbReference>
<dbReference type="Gene3D" id="1.10.510.10">
    <property type="entry name" value="Transferase(Phosphotransferase) domain 1"/>
    <property type="match status" value="1"/>
</dbReference>
<feature type="compositionally biased region" description="Low complexity" evidence="8">
    <location>
        <begin position="792"/>
        <end position="809"/>
    </location>
</feature>
<feature type="compositionally biased region" description="Polar residues" evidence="8">
    <location>
        <begin position="948"/>
        <end position="960"/>
    </location>
</feature>
<evidence type="ECO:0000256" key="1">
    <source>
        <dbReference type="ARBA" id="ARBA00001946"/>
    </source>
</evidence>
<sequence>MVICNIVHLISAKERQPDVYEVDRTDHFDEEWTPPFNPKDVVRIKTHEKFSDSYNLFEILGEGKYGKVYKCQEKNSGLNLAAKCIRLRKDADRVAVEKEVAIMTQMRHKCIAQIYDAFATSSTDIILIMEIIHGGELFDRVVEENYILTEPAVALIVYQLIEAVRYIHENHILHLDLKPENIMCVSHTGNQIKLIDFGLAQYYDGESDLLFMAGTPEFAAPEVIKFEPLNFHTDMWSIGVITYILLSGISPFLGDNTGETYLNVEKGEWEFVEEFDDNGISEEARDFISNLLIMDKNKRLLPSQCLTHSWLVNYREKARNVELLNQPNEGVPLDTNKLRKYVKNKKFRKAVFGVLFINSVTKALQVLQASKSEHGIQYVKNMLNTADKENTAASIFKKIPKRPRNAGVEDAPSTSSGLSTDELHFHAKPKRQNREKENKKEGALLTIPVAGDSSNIESSPSPTPQTSPIPKKKKAVVAITRKDAGDVVEVVKKVKKIRKPKVSAATTSSTEELAKKPKRSSSSKKMESNEDKSAAHDHGEIAVSALQALTTVEIPMSIPEKAAKKPEQPSSTKSFEIGGAKTGQKRPGKSVLQNRKLPFDIEASAAPFQLPVAAFSAKPKKAEEGKVEKSPVSPSTSSLSCDDSLKTPKTSREPSPCTKFGKDKIPIPSSPTLKTSREPSPAPKQKLGEQENSAAGDVEVSFKMSLKPAKEPLTPPESPKTKTTKKEESITPRNDLKIPEITYDKSPGSSRSSSPSPRTPKSSREPSPIGKTSSREPSPAKTTRDELKIPKKSTTSSRSSSPSLTPPESSKTKTTKKEESITLKQVEVTSDESPSTSTNKEKTGVQEKMRSFESRGSSSTEKEEPQKSTSRVGDLLKKLQKNDTPPMTLAISSYSKKKFDSDSEKSDSSSSKILPLTIEKKTVTEKKTTITKKTVTKESTTTEKDSVQNENSNSDSCEINVTLKTTVRDGSFKSSDKTNVAYEVSETTIEKQKLKKKTSDEAQFTNEKTLKKAEKLGIDRKKAENGVEVTNGHLKATDEAQTKATLSTKISNEETCSPKGVIEAKKSQKISFGYNGNEIEFEAEIKQKLVIDEAKSGQEEKPKLKKALKEATPSFGENLDESTKFTAKKKVAFSIDIPNDENEKPNSDNPAVFDIRKLWPEPGSKRLYSEAKRANREPIQERYLRGQRSPNQLSPQQEDEFAFSNLKSQLMKWMTAEETYEGWKEKQRNNVKREVTATGNVKKAMNKWKLMEQQFGN</sequence>
<evidence type="ECO:0000259" key="9">
    <source>
        <dbReference type="PROSITE" id="PS50011"/>
    </source>
</evidence>
<dbReference type="PANTHER" id="PTHR24342:SF20">
    <property type="entry name" value="MYOSIN LIGHT CHAIN KINASE, SMOOTH MUSCLE"/>
    <property type="match status" value="1"/>
</dbReference>
<evidence type="ECO:0000256" key="8">
    <source>
        <dbReference type="SAM" id="MobiDB-lite"/>
    </source>
</evidence>
<feature type="region of interest" description="Disordered" evidence="8">
    <location>
        <begin position="397"/>
        <end position="474"/>
    </location>
</feature>
<dbReference type="PROSITE" id="PS00107">
    <property type="entry name" value="PROTEIN_KINASE_ATP"/>
    <property type="match status" value="1"/>
</dbReference>
<evidence type="ECO:0000256" key="5">
    <source>
        <dbReference type="ARBA" id="ARBA00022777"/>
    </source>
</evidence>
<feature type="compositionally biased region" description="Low complexity" evidence="8">
    <location>
        <begin position="746"/>
        <end position="768"/>
    </location>
</feature>
<organism evidence="10 11">
    <name type="scientific">Acrobeloides nanus</name>
    <dbReference type="NCBI Taxonomy" id="290746"/>
    <lineage>
        <taxon>Eukaryota</taxon>
        <taxon>Metazoa</taxon>
        <taxon>Ecdysozoa</taxon>
        <taxon>Nematoda</taxon>
        <taxon>Chromadorea</taxon>
        <taxon>Rhabditida</taxon>
        <taxon>Tylenchina</taxon>
        <taxon>Cephalobomorpha</taxon>
        <taxon>Cephaloboidea</taxon>
        <taxon>Cephalobidae</taxon>
        <taxon>Acrobeloides</taxon>
    </lineage>
</organism>
<dbReference type="GO" id="GO:0043065">
    <property type="term" value="P:positive regulation of apoptotic process"/>
    <property type="evidence" value="ECO:0007669"/>
    <property type="project" value="TreeGrafter"/>
</dbReference>
<evidence type="ECO:0000256" key="7">
    <source>
        <dbReference type="PROSITE-ProRule" id="PRU10141"/>
    </source>
</evidence>
<keyword evidence="4 7" id="KW-0547">Nucleotide-binding</keyword>
<dbReference type="InterPro" id="IPR000719">
    <property type="entry name" value="Prot_kinase_dom"/>
</dbReference>
<feature type="compositionally biased region" description="Basic and acidic residues" evidence="8">
    <location>
        <begin position="839"/>
        <end position="853"/>
    </location>
</feature>
<feature type="compositionally biased region" description="Basic and acidic residues" evidence="8">
    <location>
        <begin position="1171"/>
        <end position="1184"/>
    </location>
</feature>
<dbReference type="FunFam" id="1.10.510.10:FF:000571">
    <property type="entry name" value="Maternal embryonic leucine zipper kinase"/>
    <property type="match status" value="1"/>
</dbReference>
<name>A0A914EK36_9BILA</name>